<dbReference type="EMBL" id="LXEY01000007">
    <property type="protein sequence ID" value="OAV62884.1"/>
    <property type="molecule type" value="Genomic_DNA"/>
</dbReference>
<evidence type="ECO:0000313" key="1">
    <source>
        <dbReference type="EMBL" id="OAV62884.1"/>
    </source>
</evidence>
<keyword evidence="2" id="KW-1185">Reference proteome</keyword>
<name>A0A1B7M2T3_9MICC</name>
<sequence length="91" mass="10667">MEVDIVTELDGDRDIEYLPISGVSFRLEQESLIMKVRYYGDEEPGPSSKTEERIQPFLSRNKYEILRLEEDLDDTGNYRYVSIELKFAVRG</sequence>
<proteinExistence type="predicted"/>
<protein>
    <submittedName>
        <fullName evidence="1">Uncharacterized protein</fullName>
    </submittedName>
</protein>
<accession>A0A1B7M2T3</accession>
<dbReference type="AlphaFoldDB" id="A0A1B7M2T3"/>
<dbReference type="Proteomes" id="UP000078292">
    <property type="component" value="Unassembled WGS sequence"/>
</dbReference>
<evidence type="ECO:0000313" key="2">
    <source>
        <dbReference type="Proteomes" id="UP000078292"/>
    </source>
</evidence>
<organism evidence="1 2">
    <name type="scientific">Enteractinococcus helveticum</name>
    <dbReference type="NCBI Taxonomy" id="1837282"/>
    <lineage>
        <taxon>Bacteria</taxon>
        <taxon>Bacillati</taxon>
        <taxon>Actinomycetota</taxon>
        <taxon>Actinomycetes</taxon>
        <taxon>Micrococcales</taxon>
        <taxon>Micrococcaceae</taxon>
    </lineage>
</organism>
<comment type="caution">
    <text evidence="1">The sequence shown here is derived from an EMBL/GenBank/DDBJ whole genome shotgun (WGS) entry which is preliminary data.</text>
</comment>
<gene>
    <name evidence="1" type="ORF">A6F49_04300</name>
</gene>
<reference evidence="1 2" key="1">
    <citation type="submission" date="2016-04" db="EMBL/GenBank/DDBJ databases">
        <title>First whole genome shotgun sequence of the bacterium Enteractinococcus sp. strain UASWS1574.</title>
        <authorList>
            <person name="Crovadore J."/>
            <person name="Chablais R."/>
            <person name="Lefort F."/>
        </authorList>
    </citation>
    <scope>NUCLEOTIDE SEQUENCE [LARGE SCALE GENOMIC DNA]</scope>
    <source>
        <strain evidence="1 2">UASWS1574</strain>
    </source>
</reference>